<protein>
    <submittedName>
        <fullName evidence="1">Uncharacterized protein</fullName>
    </submittedName>
</protein>
<sequence>MFTTSFLSLSGVFGGLFFYAKKLKKAFDFMYYSVII</sequence>
<accession>A0A8S5N9X6</accession>
<organism evidence="1">
    <name type="scientific">Siphoviridae sp. ctfW121</name>
    <dbReference type="NCBI Taxonomy" id="2826413"/>
    <lineage>
        <taxon>Viruses</taxon>
        <taxon>Duplodnaviria</taxon>
        <taxon>Heunggongvirae</taxon>
        <taxon>Uroviricota</taxon>
        <taxon>Caudoviricetes</taxon>
    </lineage>
</organism>
<dbReference type="EMBL" id="BK015096">
    <property type="protein sequence ID" value="DAD90883.1"/>
    <property type="molecule type" value="Genomic_DNA"/>
</dbReference>
<evidence type="ECO:0000313" key="1">
    <source>
        <dbReference type="EMBL" id="DAD90883.1"/>
    </source>
</evidence>
<proteinExistence type="predicted"/>
<name>A0A8S5N9X6_9CAUD</name>
<reference evidence="1" key="1">
    <citation type="journal article" date="2021" name="Proc. Natl. Acad. Sci. U.S.A.">
        <title>A Catalog of Tens of Thousands of Viruses from Human Metagenomes Reveals Hidden Associations with Chronic Diseases.</title>
        <authorList>
            <person name="Tisza M.J."/>
            <person name="Buck C.B."/>
        </authorList>
    </citation>
    <scope>NUCLEOTIDE SEQUENCE</scope>
    <source>
        <strain evidence="1">CtfW121</strain>
    </source>
</reference>